<dbReference type="EMBL" id="QWIL01002055">
    <property type="protein sequence ID" value="RMX97258.1"/>
    <property type="molecule type" value="Genomic_DNA"/>
</dbReference>
<name>A0A3M6Y2R5_HORWE</name>
<dbReference type="GO" id="GO:0022857">
    <property type="term" value="F:transmembrane transporter activity"/>
    <property type="evidence" value="ECO:0007669"/>
    <property type="project" value="InterPro"/>
</dbReference>
<evidence type="ECO:0000256" key="2">
    <source>
        <dbReference type="ARBA" id="ARBA00022448"/>
    </source>
</evidence>
<evidence type="ECO:0000313" key="9">
    <source>
        <dbReference type="Proteomes" id="UP000271337"/>
    </source>
</evidence>
<dbReference type="PROSITE" id="PS50850">
    <property type="entry name" value="MFS"/>
    <property type="match status" value="1"/>
</dbReference>
<dbReference type="PANTHER" id="PTHR23511:SF5">
    <property type="entry name" value="MAJOR FACILITATOR-TYPE TRANSPORTER HXNZ-RELATED"/>
    <property type="match status" value="1"/>
</dbReference>
<evidence type="ECO:0000256" key="5">
    <source>
        <dbReference type="ARBA" id="ARBA00023136"/>
    </source>
</evidence>
<keyword evidence="5 6" id="KW-0472">Membrane</keyword>
<dbReference type="PANTHER" id="PTHR23511">
    <property type="entry name" value="SYNAPTIC VESICLE GLYCOPROTEIN 2"/>
    <property type="match status" value="1"/>
</dbReference>
<feature type="transmembrane region" description="Helical" evidence="6">
    <location>
        <begin position="469"/>
        <end position="485"/>
    </location>
</feature>
<feature type="transmembrane region" description="Helical" evidence="6">
    <location>
        <begin position="439"/>
        <end position="457"/>
    </location>
</feature>
<keyword evidence="3 6" id="KW-0812">Transmembrane</keyword>
<organism evidence="8 9">
    <name type="scientific">Hortaea werneckii</name>
    <name type="common">Black yeast</name>
    <name type="synonym">Cladosporium werneckii</name>
    <dbReference type="NCBI Taxonomy" id="91943"/>
    <lineage>
        <taxon>Eukaryota</taxon>
        <taxon>Fungi</taxon>
        <taxon>Dikarya</taxon>
        <taxon>Ascomycota</taxon>
        <taxon>Pezizomycotina</taxon>
        <taxon>Dothideomycetes</taxon>
        <taxon>Dothideomycetidae</taxon>
        <taxon>Mycosphaerellales</taxon>
        <taxon>Teratosphaeriaceae</taxon>
        <taxon>Hortaea</taxon>
    </lineage>
</organism>
<accession>A0A3M6Y2R5</accession>
<proteinExistence type="predicted"/>
<feature type="transmembrane region" description="Helical" evidence="6">
    <location>
        <begin position="399"/>
        <end position="419"/>
    </location>
</feature>
<dbReference type="SUPFAM" id="SSF103473">
    <property type="entry name" value="MFS general substrate transporter"/>
    <property type="match status" value="1"/>
</dbReference>
<dbReference type="Pfam" id="PF07690">
    <property type="entry name" value="MFS_1"/>
    <property type="match status" value="1"/>
</dbReference>
<keyword evidence="2" id="KW-0813">Transport</keyword>
<evidence type="ECO:0000259" key="7">
    <source>
        <dbReference type="PROSITE" id="PS50850"/>
    </source>
</evidence>
<dbReference type="OrthoDB" id="4139357at2759"/>
<dbReference type="InterPro" id="IPR020846">
    <property type="entry name" value="MFS_dom"/>
</dbReference>
<evidence type="ECO:0000256" key="4">
    <source>
        <dbReference type="ARBA" id="ARBA00022989"/>
    </source>
</evidence>
<evidence type="ECO:0000256" key="6">
    <source>
        <dbReference type="SAM" id="Phobius"/>
    </source>
</evidence>
<dbReference type="Proteomes" id="UP000271337">
    <property type="component" value="Unassembled WGS sequence"/>
</dbReference>
<gene>
    <name evidence="8" type="ORF">D0867_12847</name>
</gene>
<feature type="transmembrane region" description="Helical" evidence="6">
    <location>
        <begin position="491"/>
        <end position="509"/>
    </location>
</feature>
<feature type="transmembrane region" description="Helical" evidence="6">
    <location>
        <begin position="109"/>
        <end position="128"/>
    </location>
</feature>
<reference evidence="8 9" key="1">
    <citation type="journal article" date="2018" name="BMC Genomics">
        <title>Genomic evidence for intraspecific hybridization in a clonal and extremely halotolerant yeast.</title>
        <authorList>
            <person name="Gostincar C."/>
            <person name="Stajich J.E."/>
            <person name="Zupancic J."/>
            <person name="Zalar P."/>
            <person name="Gunde-Cimerman N."/>
        </authorList>
    </citation>
    <scope>NUCLEOTIDE SEQUENCE [LARGE SCALE GENOMIC DNA]</scope>
    <source>
        <strain evidence="8 9">EXF-6669</strain>
    </source>
</reference>
<evidence type="ECO:0000256" key="3">
    <source>
        <dbReference type="ARBA" id="ARBA00022692"/>
    </source>
</evidence>
<feature type="transmembrane region" description="Helical" evidence="6">
    <location>
        <begin position="169"/>
        <end position="189"/>
    </location>
</feature>
<feature type="transmembrane region" description="Helical" evidence="6">
    <location>
        <begin position="232"/>
        <end position="254"/>
    </location>
</feature>
<dbReference type="AlphaFoldDB" id="A0A3M6Y2R5"/>
<dbReference type="InterPro" id="IPR011701">
    <property type="entry name" value="MFS"/>
</dbReference>
<comment type="subcellular location">
    <subcellularLocation>
        <location evidence="1">Membrane</location>
        <topology evidence="1">Multi-pass membrane protein</topology>
    </subcellularLocation>
</comment>
<evidence type="ECO:0000256" key="1">
    <source>
        <dbReference type="ARBA" id="ARBA00004141"/>
    </source>
</evidence>
<dbReference type="InterPro" id="IPR036259">
    <property type="entry name" value="MFS_trans_sf"/>
</dbReference>
<dbReference type="CDD" id="cd17316">
    <property type="entry name" value="MFS_SV2_like"/>
    <property type="match status" value="1"/>
</dbReference>
<comment type="caution">
    <text evidence="8">The sequence shown here is derived from an EMBL/GenBank/DDBJ whole genome shotgun (WGS) entry which is preliminary data.</text>
</comment>
<feature type="transmembrane region" description="Helical" evidence="6">
    <location>
        <begin position="274"/>
        <end position="293"/>
    </location>
</feature>
<keyword evidence="4 6" id="KW-1133">Transmembrane helix</keyword>
<protein>
    <recommendedName>
        <fullName evidence="7">Major facilitator superfamily (MFS) profile domain-containing protein</fullName>
    </recommendedName>
</protein>
<feature type="domain" description="Major facilitator superfamily (MFS) profile" evidence="7">
    <location>
        <begin position="96"/>
        <end position="577"/>
    </location>
</feature>
<feature type="transmembrane region" description="Helical" evidence="6">
    <location>
        <begin position="140"/>
        <end position="157"/>
    </location>
</feature>
<feature type="transmembrane region" description="Helical" evidence="6">
    <location>
        <begin position="555"/>
        <end position="574"/>
    </location>
</feature>
<evidence type="ECO:0000313" key="8">
    <source>
        <dbReference type="EMBL" id="RMX97258.1"/>
    </source>
</evidence>
<dbReference type="GO" id="GO:0016020">
    <property type="term" value="C:membrane"/>
    <property type="evidence" value="ECO:0007669"/>
    <property type="project" value="UniProtKB-SubCell"/>
</dbReference>
<dbReference type="Gene3D" id="1.20.1250.20">
    <property type="entry name" value="MFS general substrate transporter like domains"/>
    <property type="match status" value="1"/>
</dbReference>
<sequence>MEGDWTVLAAPVATKLLGNVALSSYASPSGAFLPPQDLIDNLEMKAMSATPEESTTADIENGQMQHFGPHDGKSHGINTADVLPGSDVAYEKEISILNEALISLGMNSFQWKIIFMTGFGWFLWMQAITIRSPPVQREFAVQRISMIIVAKYVGLVLRSSFWPMTADIICRRTAFNITLVISGVAGLIGAGSPDFVAIAMFCAFIGFGSGGDQPVDSAIFLEYIPATHQYLLVMKSAFWSVGQAVAALIAWPLIANFSCAEGSEGEECGYHDNLGWRYTLWVFGGITTIMWIARFPFRLYETPKYLLGSGKNEKTATVVQNVARRDGKDTWLTAAHFNNVDAQMLQGEPKSPNLENTADVAAARLSRNAFRSSLSKFAPHSLKGLFATLRTAVSTTLMLILWASIGMAYPLYTGFIPFYLEQKGVSTGNGRISQTYRNYAVRAVCGIPASIIGGYSVELKAVGRKGTGALACICTGVFPFLYTRARSSAGVLGFSCAIAFFQNLTYGLLHSYTPELFPAPVRGTGNGLVALLNRLSGLMAPIVVAYTGIETGNPIWISAALFIAAGFVFVALPYESRGRAAA</sequence>